<dbReference type="GO" id="GO:0042797">
    <property type="term" value="P:tRNA transcription by RNA polymerase III"/>
    <property type="evidence" value="ECO:0007669"/>
    <property type="project" value="TreeGrafter"/>
</dbReference>
<reference evidence="6 7" key="1">
    <citation type="journal article" date="2016" name="Mol. Biol. Evol.">
        <title>Comparative Genomics of Early-Diverging Mushroom-Forming Fungi Provides Insights into the Origins of Lignocellulose Decay Capabilities.</title>
        <authorList>
            <person name="Nagy L.G."/>
            <person name="Riley R."/>
            <person name="Tritt A."/>
            <person name="Adam C."/>
            <person name="Daum C."/>
            <person name="Floudas D."/>
            <person name="Sun H."/>
            <person name="Yadav J.S."/>
            <person name="Pangilinan J."/>
            <person name="Larsson K.H."/>
            <person name="Matsuura K."/>
            <person name="Barry K."/>
            <person name="Labutti K."/>
            <person name="Kuo R."/>
            <person name="Ohm R.A."/>
            <person name="Bhattacharya S.S."/>
            <person name="Shirouzu T."/>
            <person name="Yoshinaga Y."/>
            <person name="Martin F.M."/>
            <person name="Grigoriev I.V."/>
            <person name="Hibbett D.S."/>
        </authorList>
    </citation>
    <scope>NUCLEOTIDE SEQUENCE [LARGE SCALE GENOMIC DNA]</scope>
    <source>
        <strain evidence="6 7">HHB14362 ss-1</strain>
    </source>
</reference>
<evidence type="ECO:0000256" key="3">
    <source>
        <dbReference type="ARBA" id="ARBA00023163"/>
    </source>
</evidence>
<name>A0A165U9J0_9AGAM</name>
<comment type="subcellular location">
    <subcellularLocation>
        <location evidence="1">Nucleus</location>
    </subcellularLocation>
</comment>
<feature type="compositionally biased region" description="Basic and acidic residues" evidence="5">
    <location>
        <begin position="155"/>
        <end position="167"/>
    </location>
</feature>
<keyword evidence="7" id="KW-1185">Reference proteome</keyword>
<dbReference type="STRING" id="1314782.A0A165U9J0"/>
<feature type="compositionally biased region" description="Low complexity" evidence="5">
    <location>
        <begin position="135"/>
        <end position="150"/>
    </location>
</feature>
<dbReference type="PANTHER" id="PTHR13408:SF0">
    <property type="entry name" value="DNA-DIRECTED RNA POLYMERASE III SUBUNIT RPC4"/>
    <property type="match status" value="1"/>
</dbReference>
<dbReference type="AlphaFoldDB" id="A0A165U9J0"/>
<keyword evidence="4" id="KW-0539">Nucleus</keyword>
<sequence length="473" mass="50327">MADNNASGSQPGSSSGPPSSSAPKAIGSLAKKQTDVTRLGTQKLKFVPTLPARRKKEGEVKQEENVPKPTPTERGRGRGRGRGEGRGGGRGGARGGVPPSVEMTASGPFAMGPTMAGSSARRGAPRSNFTPIVPLGSSASSLGAGLTRSAPPTLKGEKGEDAQRVKVEDDEEVYSEPDEGVEIIDMDNVRQMDWMAPESLRNDKDDVKKRKKQAKVKKETTQSADKKGKDIISGVAQTEAMGVEEEPEAATAEVDLANAVDLSESEEEEELEDIIEDFALESEPLEGGDVRRERLYFFQFPEPFPTFLPKRSPPDADPMDVDMADPNAAADVSDAKGKRVSFAQDTKPPAAAGTPIPTGSTLAPAPTPAQGQEENVKLDGQIGQLEIYASGAVKMRMGNGILLDVTAATQPSFLQHAAYLDIETKRLCVLGEVNKRFIVTPNVDALLDDLANASIQDGLQIDEEGLFKMDTDS</sequence>
<dbReference type="FunCoup" id="A0A165U9J0">
    <property type="interactions" value="46"/>
</dbReference>
<keyword evidence="2" id="KW-0240">DNA-directed RNA polymerase</keyword>
<feature type="compositionally biased region" description="Acidic residues" evidence="5">
    <location>
        <begin position="263"/>
        <end position="286"/>
    </location>
</feature>
<feature type="compositionally biased region" description="Basic and acidic residues" evidence="5">
    <location>
        <begin position="216"/>
        <end position="230"/>
    </location>
</feature>
<evidence type="ECO:0000256" key="4">
    <source>
        <dbReference type="ARBA" id="ARBA00023242"/>
    </source>
</evidence>
<dbReference type="Pfam" id="PF05132">
    <property type="entry name" value="RNA_pol_Rpc4"/>
    <property type="match status" value="1"/>
</dbReference>
<dbReference type="GO" id="GO:0005666">
    <property type="term" value="C:RNA polymerase III complex"/>
    <property type="evidence" value="ECO:0007669"/>
    <property type="project" value="InterPro"/>
</dbReference>
<dbReference type="EMBL" id="KV425560">
    <property type="protein sequence ID" value="KZT27832.1"/>
    <property type="molecule type" value="Genomic_DNA"/>
</dbReference>
<feature type="compositionally biased region" description="Basic and acidic residues" evidence="5">
    <location>
        <begin position="56"/>
        <end position="87"/>
    </location>
</feature>
<dbReference type="GO" id="GO:0003677">
    <property type="term" value="F:DNA binding"/>
    <property type="evidence" value="ECO:0007669"/>
    <property type="project" value="InterPro"/>
</dbReference>
<evidence type="ECO:0000256" key="1">
    <source>
        <dbReference type="ARBA" id="ARBA00004123"/>
    </source>
</evidence>
<evidence type="ECO:0000313" key="7">
    <source>
        <dbReference type="Proteomes" id="UP000076761"/>
    </source>
</evidence>
<dbReference type="Proteomes" id="UP000076761">
    <property type="component" value="Unassembled WGS sequence"/>
</dbReference>
<dbReference type="InParanoid" id="A0A165U9J0"/>
<proteinExistence type="predicted"/>
<dbReference type="PANTHER" id="PTHR13408">
    <property type="entry name" value="DNA-DIRECTED RNA POLYMERASE III"/>
    <property type="match status" value="1"/>
</dbReference>
<dbReference type="OrthoDB" id="5836119at2759"/>
<feature type="region of interest" description="Disordered" evidence="5">
    <location>
        <begin position="1"/>
        <end position="182"/>
    </location>
</feature>
<evidence type="ECO:0000256" key="5">
    <source>
        <dbReference type="SAM" id="MobiDB-lite"/>
    </source>
</evidence>
<evidence type="ECO:0000313" key="6">
    <source>
        <dbReference type="EMBL" id="KZT27832.1"/>
    </source>
</evidence>
<feature type="region of interest" description="Disordered" evidence="5">
    <location>
        <begin position="306"/>
        <end position="325"/>
    </location>
</feature>
<keyword evidence="3" id="KW-0804">Transcription</keyword>
<feature type="compositionally biased region" description="Acidic residues" evidence="5">
    <location>
        <begin position="168"/>
        <end position="182"/>
    </location>
</feature>
<gene>
    <name evidence="6" type="ORF">NEOLEDRAFT_1167906</name>
</gene>
<evidence type="ECO:0000256" key="2">
    <source>
        <dbReference type="ARBA" id="ARBA00022478"/>
    </source>
</evidence>
<feature type="compositionally biased region" description="Low complexity" evidence="5">
    <location>
        <begin position="346"/>
        <end position="361"/>
    </location>
</feature>
<dbReference type="InterPro" id="IPR007811">
    <property type="entry name" value="RPC4"/>
</dbReference>
<organism evidence="6 7">
    <name type="scientific">Neolentinus lepideus HHB14362 ss-1</name>
    <dbReference type="NCBI Taxonomy" id="1314782"/>
    <lineage>
        <taxon>Eukaryota</taxon>
        <taxon>Fungi</taxon>
        <taxon>Dikarya</taxon>
        <taxon>Basidiomycota</taxon>
        <taxon>Agaricomycotina</taxon>
        <taxon>Agaricomycetes</taxon>
        <taxon>Gloeophyllales</taxon>
        <taxon>Gloeophyllaceae</taxon>
        <taxon>Neolentinus</taxon>
    </lineage>
</organism>
<evidence type="ECO:0008006" key="8">
    <source>
        <dbReference type="Google" id="ProtNLM"/>
    </source>
</evidence>
<feature type="compositionally biased region" description="Low complexity" evidence="5">
    <location>
        <begin position="1"/>
        <end position="28"/>
    </location>
</feature>
<protein>
    <recommendedName>
        <fullName evidence="8">RNA polymerase III RPC4-domain-containing protein</fullName>
    </recommendedName>
</protein>
<accession>A0A165U9J0</accession>
<feature type="region of interest" description="Disordered" evidence="5">
    <location>
        <begin position="197"/>
        <end position="286"/>
    </location>
</feature>
<feature type="region of interest" description="Disordered" evidence="5">
    <location>
        <begin position="342"/>
        <end position="375"/>
    </location>
</feature>